<dbReference type="Proteomes" id="UP000192578">
    <property type="component" value="Unassembled WGS sequence"/>
</dbReference>
<sequence>MATLSETTTTTTTVGTGTISNAGNRGPPQRSHSFVNFPEMFTYYNRSNLLQTFEAVQIRRQLLYAALTHFFIGLITILLTVLLGSTVTEAILAVWSLFCGVVGFGAICVHRAQMAHRTDSESVSFAKIWLQVYLGMTGLGAFLAAATVIHGAVLLGMSVPLQARRRNPSDLQDFITSSFSVWFVILGASNIFVGFAAGAADLLLIKKTLLTLRNHKNIVGGAVGASTVVDQPPRYLDVPPPQYTSTPQQTENGPLDVKGSAPQESPPSYEASLAHASRSID</sequence>
<accession>A0A1W0X3J2</accession>
<feature type="compositionally biased region" description="Low complexity" evidence="1">
    <location>
        <begin position="7"/>
        <end position="18"/>
    </location>
</feature>
<keyword evidence="4" id="KW-1185">Reference proteome</keyword>
<evidence type="ECO:0000256" key="2">
    <source>
        <dbReference type="SAM" id="Phobius"/>
    </source>
</evidence>
<feature type="transmembrane region" description="Helical" evidence="2">
    <location>
        <begin position="179"/>
        <end position="205"/>
    </location>
</feature>
<evidence type="ECO:0000313" key="3">
    <source>
        <dbReference type="EMBL" id="OQV22069.1"/>
    </source>
</evidence>
<dbReference type="OrthoDB" id="10583979at2759"/>
<name>A0A1W0X3J2_HYPEX</name>
<feature type="region of interest" description="Disordered" evidence="1">
    <location>
        <begin position="231"/>
        <end position="281"/>
    </location>
</feature>
<evidence type="ECO:0000256" key="1">
    <source>
        <dbReference type="SAM" id="MobiDB-lite"/>
    </source>
</evidence>
<gene>
    <name evidence="3" type="ORF">BV898_03915</name>
</gene>
<feature type="transmembrane region" description="Helical" evidence="2">
    <location>
        <begin position="62"/>
        <end position="84"/>
    </location>
</feature>
<proteinExistence type="predicted"/>
<organism evidence="3 4">
    <name type="scientific">Hypsibius exemplaris</name>
    <name type="common">Freshwater tardigrade</name>
    <dbReference type="NCBI Taxonomy" id="2072580"/>
    <lineage>
        <taxon>Eukaryota</taxon>
        <taxon>Metazoa</taxon>
        <taxon>Ecdysozoa</taxon>
        <taxon>Tardigrada</taxon>
        <taxon>Eutardigrada</taxon>
        <taxon>Parachela</taxon>
        <taxon>Hypsibioidea</taxon>
        <taxon>Hypsibiidae</taxon>
        <taxon>Hypsibius</taxon>
    </lineage>
</organism>
<keyword evidence="2" id="KW-0812">Transmembrane</keyword>
<evidence type="ECO:0000313" key="4">
    <source>
        <dbReference type="Proteomes" id="UP000192578"/>
    </source>
</evidence>
<keyword evidence="2" id="KW-1133">Transmembrane helix</keyword>
<protein>
    <submittedName>
        <fullName evidence="3">Uncharacterized protein</fullName>
    </submittedName>
</protein>
<keyword evidence="2" id="KW-0472">Membrane</keyword>
<dbReference type="AlphaFoldDB" id="A0A1W0X3J2"/>
<comment type="caution">
    <text evidence="3">The sequence shown here is derived from an EMBL/GenBank/DDBJ whole genome shotgun (WGS) entry which is preliminary data.</text>
</comment>
<dbReference type="EMBL" id="MTYJ01000019">
    <property type="protein sequence ID" value="OQV22069.1"/>
    <property type="molecule type" value="Genomic_DNA"/>
</dbReference>
<reference evidence="4" key="1">
    <citation type="submission" date="2017-01" db="EMBL/GenBank/DDBJ databases">
        <title>Comparative genomics of anhydrobiosis in the tardigrade Hypsibius dujardini.</title>
        <authorList>
            <person name="Yoshida Y."/>
            <person name="Koutsovoulos G."/>
            <person name="Laetsch D."/>
            <person name="Stevens L."/>
            <person name="Kumar S."/>
            <person name="Horikawa D."/>
            <person name="Ishino K."/>
            <person name="Komine S."/>
            <person name="Tomita M."/>
            <person name="Blaxter M."/>
            <person name="Arakawa K."/>
        </authorList>
    </citation>
    <scope>NUCLEOTIDE SEQUENCE [LARGE SCALE GENOMIC DNA]</scope>
    <source>
        <strain evidence="4">Z151</strain>
    </source>
</reference>
<feature type="transmembrane region" description="Helical" evidence="2">
    <location>
        <begin position="130"/>
        <end position="159"/>
    </location>
</feature>
<feature type="transmembrane region" description="Helical" evidence="2">
    <location>
        <begin position="90"/>
        <end position="109"/>
    </location>
</feature>
<feature type="region of interest" description="Disordered" evidence="1">
    <location>
        <begin position="1"/>
        <end position="30"/>
    </location>
</feature>